<dbReference type="InterPro" id="IPR036388">
    <property type="entry name" value="WH-like_DNA-bd_sf"/>
</dbReference>
<evidence type="ECO:0000256" key="3">
    <source>
        <dbReference type="SAM" id="Phobius"/>
    </source>
</evidence>
<dbReference type="SUPFAM" id="SSF46767">
    <property type="entry name" value="Methylated DNA-protein cysteine methyltransferase, C-terminal domain"/>
    <property type="match status" value="1"/>
</dbReference>
<evidence type="ECO:0000313" key="5">
    <source>
        <dbReference type="EMBL" id="PLN79665.1"/>
    </source>
</evidence>
<feature type="transmembrane region" description="Helical" evidence="3">
    <location>
        <begin position="261"/>
        <end position="278"/>
    </location>
</feature>
<dbReference type="Gene3D" id="1.10.10.10">
    <property type="entry name" value="Winged helix-like DNA-binding domain superfamily/Winged helix DNA-binding domain"/>
    <property type="match status" value="1"/>
</dbReference>
<dbReference type="Proteomes" id="UP000235023">
    <property type="component" value="Unassembled WGS sequence"/>
</dbReference>
<evidence type="ECO:0000256" key="1">
    <source>
        <dbReference type="ARBA" id="ARBA00022763"/>
    </source>
</evidence>
<name>A0A2J5HR46_9EURO</name>
<dbReference type="GO" id="GO:0003824">
    <property type="term" value="F:catalytic activity"/>
    <property type="evidence" value="ECO:0007669"/>
    <property type="project" value="InterPro"/>
</dbReference>
<feature type="region of interest" description="Disordered" evidence="2">
    <location>
        <begin position="116"/>
        <end position="140"/>
    </location>
</feature>
<accession>A0A2J5HR46</accession>
<reference evidence="6" key="1">
    <citation type="submission" date="2017-12" db="EMBL/GenBank/DDBJ databases">
        <authorList>
            <consortium name="DOE Joint Genome Institute"/>
            <person name="Mondo S.J."/>
            <person name="Kjaerbolling I."/>
            <person name="Vesth T.C."/>
            <person name="Frisvad J.C."/>
            <person name="Nybo J.L."/>
            <person name="Theobald S."/>
            <person name="Kuo A."/>
            <person name="Bowyer P."/>
            <person name="Matsuda Y."/>
            <person name="Lyhne E.K."/>
            <person name="Kogle M.E."/>
            <person name="Clum A."/>
            <person name="Lipzen A."/>
            <person name="Salamov A."/>
            <person name="Ngan C.Y."/>
            <person name="Daum C."/>
            <person name="Chiniquy J."/>
            <person name="Barry K."/>
            <person name="LaButti K."/>
            <person name="Haridas S."/>
            <person name="Simmons B.A."/>
            <person name="Magnuson J.K."/>
            <person name="Mortensen U.H."/>
            <person name="Larsen T.O."/>
            <person name="Grigoriev I.V."/>
            <person name="Baker S.E."/>
            <person name="Andersen M.R."/>
            <person name="Nordberg H.P."/>
            <person name="Cantor M.N."/>
            <person name="Hua S.X."/>
        </authorList>
    </citation>
    <scope>NUCLEOTIDE SEQUENCE [LARGE SCALE GENOMIC DNA]</scope>
    <source>
        <strain evidence="6">IBT 19404</strain>
    </source>
</reference>
<dbReference type="InterPro" id="IPR036217">
    <property type="entry name" value="MethylDNA_cys_MeTrfase_DNAb"/>
</dbReference>
<feature type="compositionally biased region" description="Acidic residues" evidence="2">
    <location>
        <begin position="533"/>
        <end position="547"/>
    </location>
</feature>
<gene>
    <name evidence="5" type="ORF">BDW42DRAFT_186601</name>
</gene>
<protein>
    <recommendedName>
        <fullName evidence="4">Methylated-DNA-[protein]-cysteine S-methyltransferase DNA binding domain-containing protein</fullName>
    </recommendedName>
</protein>
<keyword evidence="3" id="KW-1133">Transmembrane helix</keyword>
<dbReference type="Pfam" id="PF01035">
    <property type="entry name" value="DNA_binding_1"/>
    <property type="match status" value="1"/>
</dbReference>
<evidence type="ECO:0000313" key="6">
    <source>
        <dbReference type="Proteomes" id="UP000235023"/>
    </source>
</evidence>
<sequence>MSWFPLTRDDDNGWRFDIVSLLAVIGESTIERHVQVITASPFAFFPRLSPAPQTVLKTDRPSRLPSIKDVVIVGVHSGTYLTELNFFADVIHEINQLRPYDFRVFHIKHRHAPAVSIPDRNDLEKQPNEHADTTTTTATAEPPDEVIHVPFKRPCAIDFVIIASVIITAGLFVWAGSIGDGVAMIAIATMSLSTSLACLSSSWQPVLSARPTSAEVPNGDIVISTRNRAMVVVHCTEEITRELYCGTEDCRYRLSDRPHRALLGISTVLLMVGVVLFSNCRWMMQTAIGVSYMILNILYWAVPLLMDRRDVWDMSRYVIEQRGPMFPPSRNKPSLTQTLWYAIQETRRTEWARTSNVAPVSQWWDRWLEEALKNCRDITWDPVEAKDVLMAMAKKRKRMPRTDEAEFWFNAVYEAVQEIPRGKVTSYGHIALLLGEPKRPRQVGICLKHLPQPDSDNHFHAGNVPWQRVVNAKGMVSHRGPGSAQRQADALREEGVDVSEDAMGEFYIDLARFGWFPSMLPSEREEMGGMDMSDLEGDEVDEVDEGV</sequence>
<feature type="transmembrane region" description="Helical" evidence="3">
    <location>
        <begin position="284"/>
        <end position="306"/>
    </location>
</feature>
<proteinExistence type="predicted"/>
<dbReference type="AlphaFoldDB" id="A0A2J5HR46"/>
<dbReference type="PANTHER" id="PTHR42942:SF1">
    <property type="entry name" value="ALKYLTRANSFERASE-LIKE PROTEIN 1"/>
    <property type="match status" value="1"/>
</dbReference>
<dbReference type="InterPro" id="IPR014048">
    <property type="entry name" value="MethylDNA_cys_MeTrfase_DNA-bd"/>
</dbReference>
<dbReference type="PANTHER" id="PTHR42942">
    <property type="entry name" value="6-O-METHYLGUANINE DNA METHYLTRANSFERASE"/>
    <property type="match status" value="1"/>
</dbReference>
<keyword evidence="1" id="KW-0227">DNA damage</keyword>
<dbReference type="CDD" id="cd06445">
    <property type="entry name" value="ATase"/>
    <property type="match status" value="1"/>
</dbReference>
<dbReference type="OrthoDB" id="2548197at2759"/>
<evidence type="ECO:0000259" key="4">
    <source>
        <dbReference type="Pfam" id="PF01035"/>
    </source>
</evidence>
<evidence type="ECO:0000256" key="2">
    <source>
        <dbReference type="SAM" id="MobiDB-lite"/>
    </source>
</evidence>
<feature type="domain" description="Methylated-DNA-[protein]-cysteine S-methyltransferase DNA binding" evidence="4">
    <location>
        <begin position="410"/>
        <end position="496"/>
    </location>
</feature>
<dbReference type="EMBL" id="KZ559557">
    <property type="protein sequence ID" value="PLN79665.1"/>
    <property type="molecule type" value="Genomic_DNA"/>
</dbReference>
<keyword evidence="6" id="KW-1185">Reference proteome</keyword>
<dbReference type="GO" id="GO:0006281">
    <property type="term" value="P:DNA repair"/>
    <property type="evidence" value="ECO:0007669"/>
    <property type="project" value="InterPro"/>
</dbReference>
<dbReference type="InterPro" id="IPR052520">
    <property type="entry name" value="ATL_DNA_repair"/>
</dbReference>
<keyword evidence="3" id="KW-0472">Membrane</keyword>
<keyword evidence="3" id="KW-0812">Transmembrane</keyword>
<feature type="compositionally biased region" description="Basic and acidic residues" evidence="2">
    <location>
        <begin position="119"/>
        <end position="132"/>
    </location>
</feature>
<feature type="transmembrane region" description="Helical" evidence="3">
    <location>
        <begin position="155"/>
        <end position="175"/>
    </location>
</feature>
<organism evidence="5 6">
    <name type="scientific">Aspergillus taichungensis</name>
    <dbReference type="NCBI Taxonomy" id="482145"/>
    <lineage>
        <taxon>Eukaryota</taxon>
        <taxon>Fungi</taxon>
        <taxon>Dikarya</taxon>
        <taxon>Ascomycota</taxon>
        <taxon>Pezizomycotina</taxon>
        <taxon>Eurotiomycetes</taxon>
        <taxon>Eurotiomycetidae</taxon>
        <taxon>Eurotiales</taxon>
        <taxon>Aspergillaceae</taxon>
        <taxon>Aspergillus</taxon>
        <taxon>Aspergillus subgen. Circumdati</taxon>
    </lineage>
</organism>
<feature type="region of interest" description="Disordered" evidence="2">
    <location>
        <begin position="524"/>
        <end position="547"/>
    </location>
</feature>